<name>A0A3P5YH65_BRACM</name>
<reference evidence="1" key="1">
    <citation type="submission" date="2018-11" db="EMBL/GenBank/DDBJ databases">
        <authorList>
            <consortium name="Genoscope - CEA"/>
            <person name="William W."/>
        </authorList>
    </citation>
    <scope>NUCLEOTIDE SEQUENCE</scope>
</reference>
<gene>
    <name evidence="1" type="ORF">BRAA06T25526Z</name>
</gene>
<protein>
    <submittedName>
        <fullName evidence="1">Uncharacterized protein</fullName>
    </submittedName>
</protein>
<proteinExistence type="predicted"/>
<organism evidence="1">
    <name type="scientific">Brassica campestris</name>
    <name type="common">Field mustard</name>
    <dbReference type="NCBI Taxonomy" id="3711"/>
    <lineage>
        <taxon>Eukaryota</taxon>
        <taxon>Viridiplantae</taxon>
        <taxon>Streptophyta</taxon>
        <taxon>Embryophyta</taxon>
        <taxon>Tracheophyta</taxon>
        <taxon>Spermatophyta</taxon>
        <taxon>Magnoliopsida</taxon>
        <taxon>eudicotyledons</taxon>
        <taxon>Gunneridae</taxon>
        <taxon>Pentapetalae</taxon>
        <taxon>rosids</taxon>
        <taxon>malvids</taxon>
        <taxon>Brassicales</taxon>
        <taxon>Brassicaceae</taxon>
        <taxon>Brassiceae</taxon>
        <taxon>Brassica</taxon>
    </lineage>
</organism>
<sequence>MAVRVCLSVSVSTHRTAVAVNQYTYQHVGPWTKHAGPSRGLFASFWPTWAVCSVHTGCPWVSASTHRTSMAVCGCPSAHTRRLWLSLYVCVCPSAHTRRMWVSDGRGCPSVHISAHWSLDSAHWPFPWTLRVILAHVGCLFSTHMTSVGVRQHIQDVCG</sequence>
<dbReference type="AlphaFoldDB" id="A0A3P5YH65"/>
<accession>A0A3P5YH65</accession>
<evidence type="ECO:0000313" key="1">
    <source>
        <dbReference type="EMBL" id="VDC66986.1"/>
    </source>
</evidence>
<dbReference type="EMBL" id="LR031569">
    <property type="protein sequence ID" value="VDC66986.1"/>
    <property type="molecule type" value="Genomic_DNA"/>
</dbReference>